<feature type="signal peptide" evidence="1">
    <location>
        <begin position="1"/>
        <end position="17"/>
    </location>
</feature>
<dbReference type="EMBL" id="HBEG01051715">
    <property type="protein sequence ID" value="CAD8387773.1"/>
    <property type="molecule type" value="Transcribed_RNA"/>
</dbReference>
<evidence type="ECO:0000256" key="1">
    <source>
        <dbReference type="SAM" id="SignalP"/>
    </source>
</evidence>
<evidence type="ECO:0000313" key="2">
    <source>
        <dbReference type="EMBL" id="CAD8387773.1"/>
    </source>
</evidence>
<sequence length="377" mass="42851">MQWRAWPLVELIPVCLASSNCEFWSRRVRYQDTWCAAAAVRGAPRAPWPRQVGHAHADTQESLFDQLREIWGSEESRTFVDIGASAALGVHRNTSDVHFFRDRFPYGDTLAVEMMVPLAEQLNTSLMARSGDSVSASVLAAFLDVVEDPTPQQVRVGFPPVVSGLSIQSLAVRSCCKENAGHPQFARLHAQGVKTYCNHICSWEGRDDAARWAVPRVRWDSLWKSRLGGRRVDFIKVDFDPGHTHWRRHLRCGWREFLDRRAFSVMVLELDERAYWDHLSELLALFRARDYYVFLKWPCTPKRDDGGFQRTAYAPLTDPLMTPIPAPVARGRDPHDLLVLDRRRPELFGLVALGNAACGTAFPEPPRPRRPPRLGST</sequence>
<organism evidence="2">
    <name type="scientific">Pyrodinium bahamense</name>
    <dbReference type="NCBI Taxonomy" id="73915"/>
    <lineage>
        <taxon>Eukaryota</taxon>
        <taxon>Sar</taxon>
        <taxon>Alveolata</taxon>
        <taxon>Dinophyceae</taxon>
        <taxon>Gonyaulacales</taxon>
        <taxon>Pyrocystaceae</taxon>
        <taxon>Pyrodinium</taxon>
    </lineage>
</organism>
<feature type="chain" id="PRO_5030708945" description="Methyltransferase FkbM domain-containing protein" evidence="1">
    <location>
        <begin position="18"/>
        <end position="377"/>
    </location>
</feature>
<accession>A0A7S0B9Z9</accession>
<protein>
    <recommendedName>
        <fullName evidence="3">Methyltransferase FkbM domain-containing protein</fullName>
    </recommendedName>
</protein>
<keyword evidence="1" id="KW-0732">Signal</keyword>
<evidence type="ECO:0008006" key="3">
    <source>
        <dbReference type="Google" id="ProtNLM"/>
    </source>
</evidence>
<reference evidence="2" key="1">
    <citation type="submission" date="2021-01" db="EMBL/GenBank/DDBJ databases">
        <authorList>
            <person name="Corre E."/>
            <person name="Pelletier E."/>
            <person name="Niang G."/>
            <person name="Scheremetjew M."/>
            <person name="Finn R."/>
            <person name="Kale V."/>
            <person name="Holt S."/>
            <person name="Cochrane G."/>
            <person name="Meng A."/>
            <person name="Brown T."/>
            <person name="Cohen L."/>
        </authorList>
    </citation>
    <scope>NUCLEOTIDE SEQUENCE</scope>
    <source>
        <strain evidence="2">Pbaha01</strain>
    </source>
</reference>
<proteinExistence type="predicted"/>
<gene>
    <name evidence="2" type="ORF">PBAH0796_LOCUS31461</name>
</gene>
<dbReference type="AlphaFoldDB" id="A0A7S0B9Z9"/>
<name>A0A7S0B9Z9_9DINO</name>